<gene>
    <name evidence="1" type="ORF">DHETER_LOCUS7047</name>
</gene>
<feature type="non-terminal residue" evidence="1">
    <location>
        <position position="1"/>
    </location>
</feature>
<protein>
    <submittedName>
        <fullName evidence="1">16797_t:CDS:1</fullName>
    </submittedName>
</protein>
<reference evidence="1" key="1">
    <citation type="submission" date="2021-06" db="EMBL/GenBank/DDBJ databases">
        <authorList>
            <person name="Kallberg Y."/>
            <person name="Tangrot J."/>
            <person name="Rosling A."/>
        </authorList>
    </citation>
    <scope>NUCLEOTIDE SEQUENCE</scope>
    <source>
        <strain evidence="1">IL203A</strain>
    </source>
</reference>
<accession>A0ACA9MK01</accession>
<organism evidence="1 2">
    <name type="scientific">Dentiscutata heterogama</name>
    <dbReference type="NCBI Taxonomy" id="1316150"/>
    <lineage>
        <taxon>Eukaryota</taxon>
        <taxon>Fungi</taxon>
        <taxon>Fungi incertae sedis</taxon>
        <taxon>Mucoromycota</taxon>
        <taxon>Glomeromycotina</taxon>
        <taxon>Glomeromycetes</taxon>
        <taxon>Diversisporales</taxon>
        <taxon>Gigasporaceae</taxon>
        <taxon>Dentiscutata</taxon>
    </lineage>
</organism>
<evidence type="ECO:0000313" key="1">
    <source>
        <dbReference type="EMBL" id="CAG8595836.1"/>
    </source>
</evidence>
<keyword evidence="2" id="KW-1185">Reference proteome</keyword>
<evidence type="ECO:0000313" key="2">
    <source>
        <dbReference type="Proteomes" id="UP000789702"/>
    </source>
</evidence>
<comment type="caution">
    <text evidence="1">The sequence shown here is derived from an EMBL/GenBank/DDBJ whole genome shotgun (WGS) entry which is preliminary data.</text>
</comment>
<dbReference type="Proteomes" id="UP000789702">
    <property type="component" value="Unassembled WGS sequence"/>
</dbReference>
<dbReference type="EMBL" id="CAJVPU010009524">
    <property type="protein sequence ID" value="CAG8595836.1"/>
    <property type="molecule type" value="Genomic_DNA"/>
</dbReference>
<proteinExistence type="predicted"/>
<sequence>SSLLIVNQKDKNKNKESGKEEFDNWLNFNEGKEKNYYSDF</sequence>
<name>A0ACA9MK01_9GLOM</name>